<name>A0ABT3N482_9GAMM</name>
<dbReference type="RefSeq" id="WP_262566111.1">
    <property type="nucleotide sequence ID" value="NZ_JAPFCC010000001.1"/>
</dbReference>
<comment type="similarity">
    <text evidence="1 7 8">Belongs to the ferrochelatase family.</text>
</comment>
<dbReference type="EMBL" id="JAPFCC010000001">
    <property type="protein sequence ID" value="MCW7556428.1"/>
    <property type="molecule type" value="Genomic_DNA"/>
</dbReference>
<feature type="binding site" evidence="7">
    <location>
        <position position="293"/>
    </location>
    <ligand>
        <name>Fe(2+)</name>
        <dbReference type="ChEBI" id="CHEBI:29033"/>
    </ligand>
</feature>
<sequence>MEAKAALLVNLGSPDSPTEEDVRRYLDEFLMDKNVIDLPWPLRRLIVSLFVLPKRPAQSAEAYSSVWTDEGSPLINISYRLLEQVRKHTDMPVELAMRYGRPDMENAIVKLASKPEIKELLLFPLYPHYAMSTVKTVIEKAQAIISDNQLPISLNIHPVFYDHDDYIDALVNSARPWLEKDYDHLIFSYHGVPERHIRKDDPTRSHCLKSDDCCHKPSSAHHTCYRHQIYRTSASFVEKADIPVDKYSVAFQSKLGRDKWLEPSTLDTIRQQAEQGAKKLLVICPAFVADCLETLEEIGIEAREEFIKAGGESLELIPCLNDNPEWARLLSSWLEQPLKA</sequence>
<keyword evidence="5 7" id="KW-0627">Porphyrin biosynthesis</keyword>
<dbReference type="InterPro" id="IPR001015">
    <property type="entry name" value="Ferrochelatase"/>
</dbReference>
<dbReference type="NCBIfam" id="TIGR00109">
    <property type="entry name" value="hemH"/>
    <property type="match status" value="1"/>
</dbReference>
<evidence type="ECO:0000256" key="1">
    <source>
        <dbReference type="ARBA" id="ARBA00007718"/>
    </source>
</evidence>
<evidence type="ECO:0000256" key="4">
    <source>
        <dbReference type="ARBA" id="ARBA00023239"/>
    </source>
</evidence>
<feature type="binding site" evidence="7">
    <location>
        <position position="190"/>
    </location>
    <ligand>
        <name>Fe(2+)</name>
        <dbReference type="ChEBI" id="CHEBI:29033"/>
    </ligand>
</feature>
<dbReference type="Proteomes" id="UP001209854">
    <property type="component" value="Unassembled WGS sequence"/>
</dbReference>
<dbReference type="PANTHER" id="PTHR11108:SF1">
    <property type="entry name" value="FERROCHELATASE, MITOCHONDRIAL"/>
    <property type="match status" value="1"/>
</dbReference>
<evidence type="ECO:0000256" key="7">
    <source>
        <dbReference type="HAMAP-Rule" id="MF_00323"/>
    </source>
</evidence>
<comment type="catalytic activity">
    <reaction evidence="6">
        <text>Fe-coproporphyrin III + 2 H(+) = coproporphyrin III + Fe(2+)</text>
        <dbReference type="Rhea" id="RHEA:49572"/>
        <dbReference type="ChEBI" id="CHEBI:15378"/>
        <dbReference type="ChEBI" id="CHEBI:29033"/>
        <dbReference type="ChEBI" id="CHEBI:68438"/>
        <dbReference type="ChEBI" id="CHEBI:131725"/>
        <dbReference type="EC" id="4.99.1.9"/>
    </reaction>
    <physiologicalReaction direction="right-to-left" evidence="6">
        <dbReference type="Rhea" id="RHEA:49574"/>
    </physiologicalReaction>
</comment>
<gene>
    <name evidence="7 9" type="primary">hemH</name>
    <name evidence="9" type="ORF">NX722_28095</name>
</gene>
<evidence type="ECO:0000256" key="2">
    <source>
        <dbReference type="ARBA" id="ARBA00023004"/>
    </source>
</evidence>
<dbReference type="InterPro" id="IPR033644">
    <property type="entry name" value="Ferrochelatase_C"/>
</dbReference>
<dbReference type="Gene3D" id="3.40.50.1400">
    <property type="match status" value="2"/>
</dbReference>
<dbReference type="PANTHER" id="PTHR11108">
    <property type="entry name" value="FERROCHELATASE"/>
    <property type="match status" value="1"/>
</dbReference>
<comment type="catalytic activity">
    <reaction evidence="7">
        <text>heme b + 2 H(+) = protoporphyrin IX + Fe(2+)</text>
        <dbReference type="Rhea" id="RHEA:22584"/>
        <dbReference type="ChEBI" id="CHEBI:15378"/>
        <dbReference type="ChEBI" id="CHEBI:29033"/>
        <dbReference type="ChEBI" id="CHEBI:57306"/>
        <dbReference type="ChEBI" id="CHEBI:60344"/>
        <dbReference type="EC" id="4.98.1.1"/>
    </reaction>
</comment>
<evidence type="ECO:0000256" key="3">
    <source>
        <dbReference type="ARBA" id="ARBA00023133"/>
    </source>
</evidence>
<keyword evidence="7" id="KW-0963">Cytoplasm</keyword>
<reference evidence="9 10" key="1">
    <citation type="submission" date="2022-10" db="EMBL/GenBank/DDBJ databases">
        <title>High-quality genome sequences of two octocoral-associated bacteria, Endozoicomonas euniceicola EF212 and Endozoicomonas gorgoniicola PS125.</title>
        <authorList>
            <person name="Chiou Y.-J."/>
            <person name="Chen Y.-H."/>
        </authorList>
    </citation>
    <scope>NUCLEOTIDE SEQUENCE [LARGE SCALE GENOMIC DNA]</scope>
    <source>
        <strain evidence="9 10">PS125</strain>
    </source>
</reference>
<keyword evidence="10" id="KW-1185">Reference proteome</keyword>
<evidence type="ECO:0000313" key="10">
    <source>
        <dbReference type="Proteomes" id="UP001209854"/>
    </source>
</evidence>
<dbReference type="HAMAP" id="MF_00323">
    <property type="entry name" value="Ferrochelatase"/>
    <property type="match status" value="1"/>
</dbReference>
<evidence type="ECO:0000256" key="5">
    <source>
        <dbReference type="ARBA" id="ARBA00023244"/>
    </source>
</evidence>
<proteinExistence type="inferred from homology"/>
<accession>A0ABT3N482</accession>
<protein>
    <recommendedName>
        <fullName evidence="7">Ferrochelatase</fullName>
        <ecNumber evidence="7">4.98.1.1</ecNumber>
    </recommendedName>
    <alternativeName>
        <fullName evidence="7">Heme synthase</fullName>
    </alternativeName>
    <alternativeName>
        <fullName evidence="7">Protoheme ferro-lyase</fullName>
    </alternativeName>
</protein>
<organism evidence="9 10">
    <name type="scientific">Endozoicomonas gorgoniicola</name>
    <dbReference type="NCBI Taxonomy" id="1234144"/>
    <lineage>
        <taxon>Bacteria</taxon>
        <taxon>Pseudomonadati</taxon>
        <taxon>Pseudomonadota</taxon>
        <taxon>Gammaproteobacteria</taxon>
        <taxon>Oceanospirillales</taxon>
        <taxon>Endozoicomonadaceae</taxon>
        <taxon>Endozoicomonas</taxon>
    </lineage>
</organism>
<dbReference type="Pfam" id="PF00762">
    <property type="entry name" value="Ferrochelatase"/>
    <property type="match status" value="1"/>
</dbReference>
<comment type="caution">
    <text evidence="9">The sequence shown here is derived from an EMBL/GenBank/DDBJ whole genome shotgun (WGS) entry which is preliminary data.</text>
</comment>
<comment type="function">
    <text evidence="7">Catalyzes the ferrous insertion into protoporphyrin IX.</text>
</comment>
<keyword evidence="4 7" id="KW-0456">Lyase</keyword>
<evidence type="ECO:0000256" key="8">
    <source>
        <dbReference type="RuleBase" id="RU004185"/>
    </source>
</evidence>
<dbReference type="InterPro" id="IPR033659">
    <property type="entry name" value="Ferrochelatase_N"/>
</dbReference>
<keyword evidence="7" id="KW-0479">Metal-binding</keyword>
<keyword evidence="3 7" id="KW-0350">Heme biosynthesis</keyword>
<keyword evidence="2 7" id="KW-0408">Iron</keyword>
<dbReference type="CDD" id="cd03411">
    <property type="entry name" value="Ferrochelatase_N"/>
    <property type="match status" value="1"/>
</dbReference>
<comment type="pathway">
    <text evidence="7">Porphyrin-containing compound metabolism; protoheme biosynthesis; protoheme from protoporphyrin-IX: step 1/1.</text>
</comment>
<evidence type="ECO:0000256" key="6">
    <source>
        <dbReference type="ARBA" id="ARBA00024536"/>
    </source>
</evidence>
<dbReference type="EC" id="4.98.1.1" evidence="7"/>
<evidence type="ECO:0000313" key="9">
    <source>
        <dbReference type="EMBL" id="MCW7556428.1"/>
    </source>
</evidence>
<comment type="subcellular location">
    <subcellularLocation>
        <location evidence="7">Cytoplasm</location>
    </subcellularLocation>
</comment>
<dbReference type="CDD" id="cd00419">
    <property type="entry name" value="Ferrochelatase_C"/>
    <property type="match status" value="1"/>
</dbReference>
<dbReference type="SUPFAM" id="SSF53800">
    <property type="entry name" value="Chelatase"/>
    <property type="match status" value="1"/>
</dbReference>